<evidence type="ECO:0000313" key="2">
    <source>
        <dbReference type="EMBL" id="KAK9022316.1"/>
    </source>
</evidence>
<evidence type="ECO:0000313" key="3">
    <source>
        <dbReference type="Proteomes" id="UP001396334"/>
    </source>
</evidence>
<name>A0ABR2SAM7_9ROSI</name>
<keyword evidence="3" id="KW-1185">Reference proteome</keyword>
<feature type="compositionally biased region" description="Basic and acidic residues" evidence="1">
    <location>
        <begin position="1"/>
        <end position="23"/>
    </location>
</feature>
<proteinExistence type="predicted"/>
<feature type="compositionally biased region" description="Polar residues" evidence="1">
    <location>
        <begin position="33"/>
        <end position="50"/>
    </location>
</feature>
<evidence type="ECO:0000256" key="1">
    <source>
        <dbReference type="SAM" id="MobiDB-lite"/>
    </source>
</evidence>
<feature type="region of interest" description="Disordered" evidence="1">
    <location>
        <begin position="1"/>
        <end position="67"/>
    </location>
</feature>
<comment type="caution">
    <text evidence="2">The sequence shown here is derived from an EMBL/GenBank/DDBJ whole genome shotgun (WGS) entry which is preliminary data.</text>
</comment>
<dbReference type="Proteomes" id="UP001396334">
    <property type="component" value="Unassembled WGS sequence"/>
</dbReference>
<reference evidence="2 3" key="1">
    <citation type="journal article" date="2024" name="G3 (Bethesda)">
        <title>Genome assembly of Hibiscus sabdariffa L. provides insights into metabolisms of medicinal natural products.</title>
        <authorList>
            <person name="Kim T."/>
        </authorList>
    </citation>
    <scope>NUCLEOTIDE SEQUENCE [LARGE SCALE GENOMIC DNA]</scope>
    <source>
        <strain evidence="2">TK-2024</strain>
        <tissue evidence="2">Old leaves</tissue>
    </source>
</reference>
<gene>
    <name evidence="2" type="ORF">V6N11_002592</name>
</gene>
<organism evidence="2 3">
    <name type="scientific">Hibiscus sabdariffa</name>
    <name type="common">roselle</name>
    <dbReference type="NCBI Taxonomy" id="183260"/>
    <lineage>
        <taxon>Eukaryota</taxon>
        <taxon>Viridiplantae</taxon>
        <taxon>Streptophyta</taxon>
        <taxon>Embryophyta</taxon>
        <taxon>Tracheophyta</taxon>
        <taxon>Spermatophyta</taxon>
        <taxon>Magnoliopsida</taxon>
        <taxon>eudicotyledons</taxon>
        <taxon>Gunneridae</taxon>
        <taxon>Pentapetalae</taxon>
        <taxon>rosids</taxon>
        <taxon>malvids</taxon>
        <taxon>Malvales</taxon>
        <taxon>Malvaceae</taxon>
        <taxon>Malvoideae</taxon>
        <taxon>Hibiscus</taxon>
    </lineage>
</organism>
<accession>A0ABR2SAM7</accession>
<sequence length="97" mass="10489">MMDGKNPSEDPRLPKKQRRRDENPPDDLVSGRPPNTNMDCDTLPSTTATPPVSYKGAVNGGSTASDGSVLFDDDDFDLLDEDVNCGIKDGVPFIDFS</sequence>
<dbReference type="EMBL" id="JBBPBN010000015">
    <property type="protein sequence ID" value="KAK9022316.1"/>
    <property type="molecule type" value="Genomic_DNA"/>
</dbReference>
<protein>
    <submittedName>
        <fullName evidence="2">Uncharacterized protein</fullName>
    </submittedName>
</protein>